<sequence>MLIVPAIATTQELMRDRKGQFERGHSARVGSYLHVACDFSISPGRYEACGHLVAVRDLQGLKEYVFEVVPPGCSYSFVVDSREQIVEWRYVSKPSECWKFYLPPT</sequence>
<dbReference type="RefSeq" id="WP_166861952.1">
    <property type="nucleotide sequence ID" value="NZ_JAAQOM010000014.1"/>
</dbReference>
<organism evidence="1 2">
    <name type="scientific">Telluria antibiotica</name>
    <dbReference type="NCBI Taxonomy" id="2717319"/>
    <lineage>
        <taxon>Bacteria</taxon>
        <taxon>Pseudomonadati</taxon>
        <taxon>Pseudomonadota</taxon>
        <taxon>Betaproteobacteria</taxon>
        <taxon>Burkholderiales</taxon>
        <taxon>Oxalobacteraceae</taxon>
        <taxon>Telluria group</taxon>
        <taxon>Telluria</taxon>
    </lineage>
</organism>
<comment type="caution">
    <text evidence="1">The sequence shown here is derived from an EMBL/GenBank/DDBJ whole genome shotgun (WGS) entry which is preliminary data.</text>
</comment>
<evidence type="ECO:0000313" key="2">
    <source>
        <dbReference type="Proteomes" id="UP000716322"/>
    </source>
</evidence>
<dbReference type="Proteomes" id="UP000716322">
    <property type="component" value="Unassembled WGS sequence"/>
</dbReference>
<reference evidence="1 2" key="1">
    <citation type="submission" date="2020-03" db="EMBL/GenBank/DDBJ databases">
        <title>Genome sequence of strain Massilia sp. TW-1.</title>
        <authorList>
            <person name="Chaudhary D.K."/>
        </authorList>
    </citation>
    <scope>NUCLEOTIDE SEQUENCE [LARGE SCALE GENOMIC DNA]</scope>
    <source>
        <strain evidence="1 2">TW-1</strain>
    </source>
</reference>
<protein>
    <submittedName>
        <fullName evidence="1">Uncharacterized protein</fullName>
    </submittedName>
</protein>
<name>A0ABX0PGG0_9BURK</name>
<proteinExistence type="predicted"/>
<dbReference type="EMBL" id="JAAQOM010000014">
    <property type="protein sequence ID" value="NIA56356.1"/>
    <property type="molecule type" value="Genomic_DNA"/>
</dbReference>
<evidence type="ECO:0000313" key="1">
    <source>
        <dbReference type="EMBL" id="NIA56356.1"/>
    </source>
</evidence>
<accession>A0ABX0PGG0</accession>
<keyword evidence="2" id="KW-1185">Reference proteome</keyword>
<gene>
    <name evidence="1" type="ORF">HAV22_22250</name>
</gene>